<evidence type="ECO:0000256" key="3">
    <source>
        <dbReference type="ARBA" id="ARBA00022884"/>
    </source>
</evidence>
<feature type="region of interest" description="Disordered" evidence="6">
    <location>
        <begin position="411"/>
        <end position="471"/>
    </location>
</feature>
<feature type="region of interest" description="Disordered" evidence="6">
    <location>
        <begin position="1"/>
        <end position="104"/>
    </location>
</feature>
<dbReference type="Gene3D" id="3.30.760.10">
    <property type="entry name" value="RNA Cap, Translation Initiation Factor Eif4e"/>
    <property type="match status" value="1"/>
</dbReference>
<keyword evidence="2" id="KW-0810">Translation regulation</keyword>
<dbReference type="Pfam" id="PF15370">
    <property type="entry name" value="NOPCHAP1"/>
    <property type="match status" value="1"/>
</dbReference>
<feature type="compositionally biased region" description="Polar residues" evidence="6">
    <location>
        <begin position="57"/>
        <end position="101"/>
    </location>
</feature>
<keyword evidence="1 5" id="KW-0396">Initiation factor</keyword>
<reference evidence="7 8" key="2">
    <citation type="journal article" date="2014" name="J. Gen. Appl. Microbiol.">
        <title>The early diverging ascomycetous budding yeast Saitoella complicata has three histone deacetylases belonging to the Clr6, Hos2, and Rpd3 lineages.</title>
        <authorList>
            <person name="Nishida H."/>
            <person name="Matsumoto T."/>
            <person name="Kondo S."/>
            <person name="Hamamoto M."/>
            <person name="Yoshikawa H."/>
        </authorList>
    </citation>
    <scope>NUCLEOTIDE SEQUENCE [LARGE SCALE GENOMIC DNA]</scope>
    <source>
        <strain evidence="7 8">NRRL Y-17804</strain>
    </source>
</reference>
<dbReference type="PANTHER" id="PTHR11960">
    <property type="entry name" value="EUKARYOTIC TRANSLATION INITIATION FACTOR 4E RELATED"/>
    <property type="match status" value="1"/>
</dbReference>
<organism evidence="7 8">
    <name type="scientific">Saitoella complicata (strain BCRC 22490 / CBS 7301 / JCM 7358 / NBRC 10748 / NRRL Y-17804)</name>
    <dbReference type="NCBI Taxonomy" id="698492"/>
    <lineage>
        <taxon>Eukaryota</taxon>
        <taxon>Fungi</taxon>
        <taxon>Dikarya</taxon>
        <taxon>Ascomycota</taxon>
        <taxon>Taphrinomycotina</taxon>
        <taxon>Taphrinomycotina incertae sedis</taxon>
        <taxon>Saitoella</taxon>
    </lineage>
</organism>
<dbReference type="GO" id="GO:0016281">
    <property type="term" value="C:eukaryotic translation initiation factor 4F complex"/>
    <property type="evidence" value="ECO:0007669"/>
    <property type="project" value="TreeGrafter"/>
</dbReference>
<reference evidence="7 8" key="3">
    <citation type="journal article" date="2015" name="Genome Announc.">
        <title>Draft Genome Sequence of the Archiascomycetous Yeast Saitoella complicata.</title>
        <authorList>
            <person name="Yamauchi K."/>
            <person name="Kondo S."/>
            <person name="Hamamoto M."/>
            <person name="Takahashi Y."/>
            <person name="Ogura Y."/>
            <person name="Hayashi T."/>
            <person name="Nishida H."/>
        </authorList>
    </citation>
    <scope>NUCLEOTIDE SEQUENCE [LARGE SCALE GENOMIC DNA]</scope>
    <source>
        <strain evidence="7 8">NRRL Y-17804</strain>
    </source>
</reference>
<comment type="caution">
    <text evidence="7">The sequence shown here is derived from an EMBL/GenBank/DDBJ whole genome shotgun (WGS) entry which is preliminary data.</text>
</comment>
<dbReference type="STRING" id="698492.A0A0E9N7I4"/>
<sequence length="471" mass="52193">MTTSRNTSTSNTEKDTHPPTPKSPTTLGESTAHNLPARPPRTTTASELKQALKSAGLSVSPSAYGTGLRSPTYSPTSSAFRRGLSPTSPTFQPQPNMQLLSPTGLPASPQVLLRLVPASPNSPPLSPEQRVQAERRAEVRTQMFKKLRALPLKHAWTFYSEKAVLEGEHVAEYYARNLMVIEEVETVQMFWQVFNNTPLDLPQKSSIHFFKRGVKPLWEDPRNLHGGAWTFRIPSSYAPAFFREVLMLLIGEQLQDAITPSAASTTPTLSYASRTPISAIRPLNDDICGATYSSRFNTYLTMSQQRETLDIKRSTSGKKAAISKLLQETPDREEEEESVLSRLPQQKPEMKLGALGGGSDLLSRLNSFLPQLKAANEDLEKVEDKETLNIENIGEDEEKYIEMNLGLGVLEEKRPGEEFESDSEESGSEEEEEGEDEVDILAQLTGATKKSRSSKPAIEVVETNTKDSQKQ</sequence>
<dbReference type="SUPFAM" id="SSF55418">
    <property type="entry name" value="eIF4e-like"/>
    <property type="match status" value="1"/>
</dbReference>
<evidence type="ECO:0000313" key="8">
    <source>
        <dbReference type="Proteomes" id="UP000033140"/>
    </source>
</evidence>
<name>A0A0E9N7I4_SAICN</name>
<feature type="compositionally biased region" description="Low complexity" evidence="6">
    <location>
        <begin position="1"/>
        <end position="11"/>
    </location>
</feature>
<keyword evidence="3 5" id="KW-0694">RNA-binding</keyword>
<feature type="compositionally biased region" description="Polar residues" evidence="6">
    <location>
        <begin position="23"/>
        <end position="33"/>
    </location>
</feature>
<dbReference type="InterPro" id="IPR001040">
    <property type="entry name" value="TIF_eIF_4E"/>
</dbReference>
<feature type="compositionally biased region" description="Acidic residues" evidence="6">
    <location>
        <begin position="418"/>
        <end position="439"/>
    </location>
</feature>
<evidence type="ECO:0000256" key="5">
    <source>
        <dbReference type="RuleBase" id="RU004374"/>
    </source>
</evidence>
<dbReference type="PANTHER" id="PTHR11960:SF66">
    <property type="entry name" value="EUKARYOTIC TRANSLATION INITIATION FACTOR 4E TYPE 3"/>
    <property type="match status" value="1"/>
</dbReference>
<reference evidence="7 8" key="1">
    <citation type="journal article" date="2011" name="J. Gen. Appl. Microbiol.">
        <title>Draft genome sequencing of the enigmatic yeast Saitoella complicata.</title>
        <authorList>
            <person name="Nishida H."/>
            <person name="Hamamoto M."/>
            <person name="Sugiyama J."/>
        </authorList>
    </citation>
    <scope>NUCLEOTIDE SEQUENCE [LARGE SCALE GENOMIC DNA]</scope>
    <source>
        <strain evidence="7 8">NRRL Y-17804</strain>
    </source>
</reference>
<dbReference type="Proteomes" id="UP000033140">
    <property type="component" value="Unassembled WGS sequence"/>
</dbReference>
<keyword evidence="8" id="KW-1185">Reference proteome</keyword>
<dbReference type="EMBL" id="BACD03000001">
    <property type="protein sequence ID" value="GAO45794.1"/>
    <property type="molecule type" value="Genomic_DNA"/>
</dbReference>
<dbReference type="Pfam" id="PF01652">
    <property type="entry name" value="IF4E"/>
    <property type="match status" value="1"/>
</dbReference>
<gene>
    <name evidence="7" type="ORF">G7K_0045-t1</name>
</gene>
<comment type="similarity">
    <text evidence="5">Belongs to the eukaryotic initiation factor 4E family.</text>
</comment>
<dbReference type="GO" id="GO:0000492">
    <property type="term" value="P:box C/D snoRNP assembly"/>
    <property type="evidence" value="ECO:0007669"/>
    <property type="project" value="InterPro"/>
</dbReference>
<dbReference type="AlphaFoldDB" id="A0A0E9N7I4"/>
<accession>A0A0E9N7I4</accession>
<evidence type="ECO:0000256" key="2">
    <source>
        <dbReference type="ARBA" id="ARBA00022845"/>
    </source>
</evidence>
<protein>
    <submittedName>
        <fullName evidence="7">Uncharacterized protein</fullName>
    </submittedName>
</protein>
<evidence type="ECO:0000256" key="1">
    <source>
        <dbReference type="ARBA" id="ARBA00022540"/>
    </source>
</evidence>
<proteinExistence type="inferred from homology"/>
<dbReference type="InterPro" id="IPR027921">
    <property type="entry name" value="NOPCHAP1"/>
</dbReference>
<evidence type="ECO:0000256" key="4">
    <source>
        <dbReference type="ARBA" id="ARBA00022917"/>
    </source>
</evidence>
<keyword evidence="4 5" id="KW-0648">Protein biosynthesis</keyword>
<dbReference type="GO" id="GO:0006417">
    <property type="term" value="P:regulation of translation"/>
    <property type="evidence" value="ECO:0007669"/>
    <property type="project" value="UniProtKB-KW"/>
</dbReference>
<dbReference type="GO" id="GO:0000340">
    <property type="term" value="F:RNA 7-methylguanosine cap binding"/>
    <property type="evidence" value="ECO:0007669"/>
    <property type="project" value="TreeGrafter"/>
</dbReference>
<dbReference type="InterPro" id="IPR023398">
    <property type="entry name" value="TIF_eIF4e-like"/>
</dbReference>
<dbReference type="GO" id="GO:0003743">
    <property type="term" value="F:translation initiation factor activity"/>
    <property type="evidence" value="ECO:0007669"/>
    <property type="project" value="UniProtKB-KW"/>
</dbReference>
<evidence type="ECO:0000256" key="6">
    <source>
        <dbReference type="SAM" id="MobiDB-lite"/>
    </source>
</evidence>
<evidence type="ECO:0000313" key="7">
    <source>
        <dbReference type="EMBL" id="GAO45794.1"/>
    </source>
</evidence>